<proteinExistence type="predicted"/>
<feature type="region of interest" description="Disordered" evidence="2">
    <location>
        <begin position="104"/>
        <end position="163"/>
    </location>
</feature>
<feature type="compositionally biased region" description="Acidic residues" evidence="2">
    <location>
        <begin position="147"/>
        <end position="156"/>
    </location>
</feature>
<dbReference type="OrthoDB" id="9133213at2"/>
<name>A0A210RVP3_9BURK</name>
<sequence length="427" mass="48699">MTQEVKNFNSGVLTNGGSIQRVQSREAKREEERLRKEAEEKNAAESVARRQKAKEERAIELAEQSKARQFAEEEKRRKADEKAAQDEVARLKAVADKEVARLERQQDLERRNAERAAAQQQDEARRKSLSAALLDDLGKDAATQEEVSAEDSDEVQEPIFAPVKGEVQIPVEISSFEAKPESEPLVAHDISELLPPPTVLTVESEPEAPIQVESGKELIERVLHSTEQASENQSQEVAQTNRSENRFQKIINTNRELSKENDSLKSKVEDLLDKLHGYEIEGELVGSIMTSVDRNKREKWREKSEANYLKNDRWSVIDEAKKEILNYLSTRHGEVDYLDKSQLFLKYMQDPFYMNVFVQNHQVSQWWPTIDAIYNAIDLQPKDWSKVKPISYKPQPIRARTATLGAPVASSEEPMDRIAQHLGNMGI</sequence>
<dbReference type="EMBL" id="NAIA01000003">
    <property type="protein sequence ID" value="OWF65082.1"/>
    <property type="molecule type" value="Genomic_DNA"/>
</dbReference>
<reference evidence="3 4" key="1">
    <citation type="submission" date="2017-03" db="EMBL/GenBank/DDBJ databases">
        <title>New species Polynucleobacter sp. MWH-EgelM1-30-B4.</title>
        <authorList>
            <person name="Hahn M.W."/>
        </authorList>
    </citation>
    <scope>NUCLEOTIDE SEQUENCE [LARGE SCALE GENOMIC DNA]</scope>
    <source>
        <strain evidence="3 4">MWH-EgelM1-30-B4</strain>
    </source>
</reference>
<feature type="region of interest" description="Disordered" evidence="2">
    <location>
        <begin position="1"/>
        <end position="88"/>
    </location>
</feature>
<feature type="region of interest" description="Disordered" evidence="2">
    <location>
        <begin position="226"/>
        <end position="245"/>
    </location>
</feature>
<gene>
    <name evidence="3" type="ORF">B6A14_04525</name>
</gene>
<dbReference type="Proteomes" id="UP000196880">
    <property type="component" value="Unassembled WGS sequence"/>
</dbReference>
<dbReference type="AlphaFoldDB" id="A0A210RVP3"/>
<feature type="compositionally biased region" description="Basic and acidic residues" evidence="2">
    <location>
        <begin position="53"/>
        <end position="88"/>
    </location>
</feature>
<evidence type="ECO:0000256" key="2">
    <source>
        <dbReference type="SAM" id="MobiDB-lite"/>
    </source>
</evidence>
<keyword evidence="1" id="KW-0175">Coiled coil</keyword>
<evidence type="ECO:0000313" key="3">
    <source>
        <dbReference type="EMBL" id="OWF65082.1"/>
    </source>
</evidence>
<feature type="compositionally biased region" description="Basic and acidic residues" evidence="2">
    <location>
        <begin position="104"/>
        <end position="114"/>
    </location>
</feature>
<feature type="coiled-coil region" evidence="1">
    <location>
        <begin position="247"/>
        <end position="281"/>
    </location>
</feature>
<comment type="caution">
    <text evidence="3">The sequence shown here is derived from an EMBL/GenBank/DDBJ whole genome shotgun (WGS) entry which is preliminary data.</text>
</comment>
<feature type="compositionally biased region" description="Polar residues" evidence="2">
    <location>
        <begin position="1"/>
        <end position="22"/>
    </location>
</feature>
<keyword evidence="4" id="KW-1185">Reference proteome</keyword>
<protein>
    <submittedName>
        <fullName evidence="3">Uncharacterized protein</fullName>
    </submittedName>
</protein>
<evidence type="ECO:0000256" key="1">
    <source>
        <dbReference type="SAM" id="Coils"/>
    </source>
</evidence>
<feature type="compositionally biased region" description="Polar residues" evidence="2">
    <location>
        <begin position="226"/>
        <end position="242"/>
    </location>
</feature>
<dbReference type="RefSeq" id="WP_087909279.1">
    <property type="nucleotide sequence ID" value="NZ_NAIA01000003.1"/>
</dbReference>
<organism evidence="3 4">
    <name type="scientific">Polynucleobacter hirudinilacicola</name>
    <dbReference type="NCBI Taxonomy" id="1743166"/>
    <lineage>
        <taxon>Bacteria</taxon>
        <taxon>Pseudomonadati</taxon>
        <taxon>Pseudomonadota</taxon>
        <taxon>Betaproteobacteria</taxon>
        <taxon>Burkholderiales</taxon>
        <taxon>Burkholderiaceae</taxon>
        <taxon>Polynucleobacter</taxon>
    </lineage>
</organism>
<evidence type="ECO:0000313" key="4">
    <source>
        <dbReference type="Proteomes" id="UP000196880"/>
    </source>
</evidence>
<feature type="compositionally biased region" description="Basic and acidic residues" evidence="2">
    <location>
        <begin position="23"/>
        <end position="43"/>
    </location>
</feature>
<accession>A0A210RVP3</accession>